<evidence type="ECO:0000256" key="6">
    <source>
        <dbReference type="ARBA" id="ARBA00022989"/>
    </source>
</evidence>
<dbReference type="RefSeq" id="WP_145281847.1">
    <property type="nucleotide sequence ID" value="NZ_CP036291.1"/>
</dbReference>
<keyword evidence="2 10" id="KW-0328">Glycosyltransferase</keyword>
<accession>A0A518D896</accession>
<feature type="domain" description="Glycosyltransferase 2-like" evidence="9">
    <location>
        <begin position="4"/>
        <end position="166"/>
    </location>
</feature>
<dbReference type="Proteomes" id="UP000317429">
    <property type="component" value="Chromosome"/>
</dbReference>
<evidence type="ECO:0000256" key="3">
    <source>
        <dbReference type="ARBA" id="ARBA00022679"/>
    </source>
</evidence>
<evidence type="ECO:0000313" key="11">
    <source>
        <dbReference type="Proteomes" id="UP000317429"/>
    </source>
</evidence>
<dbReference type="SUPFAM" id="SSF53448">
    <property type="entry name" value="Nucleotide-diphospho-sugar transferases"/>
    <property type="match status" value="1"/>
</dbReference>
<sequence length="322" mass="35471">MHVSVVVPIYNEIENVGPLCDAVCAAMDAAKRPYEVVLVDDGSTDGSREKLRELARADRRLKVVELRRNYGQTAAMSAGIDHATGDVIVTMDGDLQNDPADIAMMLDKIDQGYSLVHGWRKNRQDPWLSRKLPSKLANKLIAWATNFQCHDLGCTLKAMRREIAADLRLYGEMHRFIPIMANFYGARCTEVVTTHHPRRAGASKYGISRTFAVLLDLVTIVYLTRFALKPMRLFGTIGAGAMLAGAAAGLVAIGMRLFAGFDLTGNPLLYAALFGQMAGLQFLSMGMLAEMSSRTYYESQGRRPYAVDRVTGFETPELRAAA</sequence>
<protein>
    <submittedName>
        <fullName evidence="10">Undecaprenyl-phosphate 4-deoxy-4-formamido-L-arabinose transferase</fullName>
        <ecNumber evidence="10">2.4.2.53</ecNumber>
    </submittedName>
</protein>
<dbReference type="KEGG" id="pnd:Pla175_10750"/>
<evidence type="ECO:0000256" key="7">
    <source>
        <dbReference type="ARBA" id="ARBA00023136"/>
    </source>
</evidence>
<dbReference type="InterPro" id="IPR029044">
    <property type="entry name" value="Nucleotide-diphossugar_trans"/>
</dbReference>
<keyword evidence="5" id="KW-0448">Lipopolysaccharide biosynthesis</keyword>
<dbReference type="AlphaFoldDB" id="A0A518D896"/>
<organism evidence="10 11">
    <name type="scientific">Pirellulimonas nuda</name>
    <dbReference type="NCBI Taxonomy" id="2528009"/>
    <lineage>
        <taxon>Bacteria</taxon>
        <taxon>Pseudomonadati</taxon>
        <taxon>Planctomycetota</taxon>
        <taxon>Planctomycetia</taxon>
        <taxon>Pirellulales</taxon>
        <taxon>Lacipirellulaceae</taxon>
        <taxon>Pirellulimonas</taxon>
    </lineage>
</organism>
<reference evidence="10 11" key="1">
    <citation type="submission" date="2019-02" db="EMBL/GenBank/DDBJ databases">
        <title>Deep-cultivation of Planctomycetes and their phenomic and genomic characterization uncovers novel biology.</title>
        <authorList>
            <person name="Wiegand S."/>
            <person name="Jogler M."/>
            <person name="Boedeker C."/>
            <person name="Pinto D."/>
            <person name="Vollmers J."/>
            <person name="Rivas-Marin E."/>
            <person name="Kohn T."/>
            <person name="Peeters S.H."/>
            <person name="Heuer A."/>
            <person name="Rast P."/>
            <person name="Oberbeckmann S."/>
            <person name="Bunk B."/>
            <person name="Jeske O."/>
            <person name="Meyerdierks A."/>
            <person name="Storesund J.E."/>
            <person name="Kallscheuer N."/>
            <person name="Luecker S."/>
            <person name="Lage O.M."/>
            <person name="Pohl T."/>
            <person name="Merkel B.J."/>
            <person name="Hornburger P."/>
            <person name="Mueller R.-W."/>
            <person name="Bruemmer F."/>
            <person name="Labrenz M."/>
            <person name="Spormann A.M."/>
            <person name="Op den Camp H."/>
            <person name="Overmann J."/>
            <person name="Amann R."/>
            <person name="Jetten M.S.M."/>
            <person name="Mascher T."/>
            <person name="Medema M.H."/>
            <person name="Devos D.P."/>
            <person name="Kaster A.-K."/>
            <person name="Ovreas L."/>
            <person name="Rohde M."/>
            <person name="Galperin M.Y."/>
            <person name="Jogler C."/>
        </authorList>
    </citation>
    <scope>NUCLEOTIDE SEQUENCE [LARGE SCALE GENOMIC DNA]</scope>
    <source>
        <strain evidence="10 11">Pla175</strain>
    </source>
</reference>
<keyword evidence="6 8" id="KW-1133">Transmembrane helix</keyword>
<dbReference type="CDD" id="cd04187">
    <property type="entry name" value="DPM1_like_bac"/>
    <property type="match status" value="1"/>
</dbReference>
<feature type="transmembrane region" description="Helical" evidence="8">
    <location>
        <begin position="267"/>
        <end position="289"/>
    </location>
</feature>
<dbReference type="GO" id="GO:0009103">
    <property type="term" value="P:lipopolysaccharide biosynthetic process"/>
    <property type="evidence" value="ECO:0007669"/>
    <property type="project" value="UniProtKB-KW"/>
</dbReference>
<evidence type="ECO:0000259" key="9">
    <source>
        <dbReference type="Pfam" id="PF00535"/>
    </source>
</evidence>
<keyword evidence="7 8" id="KW-0472">Membrane</keyword>
<dbReference type="Gene3D" id="3.90.550.10">
    <property type="entry name" value="Spore Coat Polysaccharide Biosynthesis Protein SpsA, Chain A"/>
    <property type="match status" value="1"/>
</dbReference>
<proteinExistence type="predicted"/>
<dbReference type="GO" id="GO:0005886">
    <property type="term" value="C:plasma membrane"/>
    <property type="evidence" value="ECO:0007669"/>
    <property type="project" value="TreeGrafter"/>
</dbReference>
<evidence type="ECO:0000256" key="5">
    <source>
        <dbReference type="ARBA" id="ARBA00022985"/>
    </source>
</evidence>
<evidence type="ECO:0000256" key="4">
    <source>
        <dbReference type="ARBA" id="ARBA00022692"/>
    </source>
</evidence>
<keyword evidence="4 8" id="KW-0812">Transmembrane</keyword>
<dbReference type="PANTHER" id="PTHR48090">
    <property type="entry name" value="UNDECAPRENYL-PHOSPHATE 4-DEOXY-4-FORMAMIDO-L-ARABINOSE TRANSFERASE-RELATED"/>
    <property type="match status" value="1"/>
</dbReference>
<dbReference type="Pfam" id="PF00535">
    <property type="entry name" value="Glycos_transf_2"/>
    <property type="match status" value="1"/>
</dbReference>
<dbReference type="InterPro" id="IPR050256">
    <property type="entry name" value="Glycosyltransferase_2"/>
</dbReference>
<dbReference type="EMBL" id="CP036291">
    <property type="protein sequence ID" value="QDU87709.1"/>
    <property type="molecule type" value="Genomic_DNA"/>
</dbReference>
<gene>
    <name evidence="10" type="primary">arnC_1</name>
    <name evidence="10" type="ORF">Pla175_10750</name>
</gene>
<dbReference type="PANTHER" id="PTHR48090:SF3">
    <property type="entry name" value="UNDECAPRENYL-PHOSPHATE 4-DEOXY-4-FORMAMIDO-L-ARABINOSE TRANSFERASE"/>
    <property type="match status" value="1"/>
</dbReference>
<evidence type="ECO:0000256" key="2">
    <source>
        <dbReference type="ARBA" id="ARBA00022676"/>
    </source>
</evidence>
<dbReference type="OrthoDB" id="9807778at2"/>
<keyword evidence="11" id="KW-1185">Reference proteome</keyword>
<evidence type="ECO:0000256" key="8">
    <source>
        <dbReference type="SAM" id="Phobius"/>
    </source>
</evidence>
<evidence type="ECO:0000256" key="1">
    <source>
        <dbReference type="ARBA" id="ARBA00022475"/>
    </source>
</evidence>
<dbReference type="InterPro" id="IPR001173">
    <property type="entry name" value="Glyco_trans_2-like"/>
</dbReference>
<evidence type="ECO:0000313" key="10">
    <source>
        <dbReference type="EMBL" id="QDU87709.1"/>
    </source>
</evidence>
<feature type="transmembrane region" description="Helical" evidence="8">
    <location>
        <begin position="207"/>
        <end position="228"/>
    </location>
</feature>
<dbReference type="EC" id="2.4.2.53" evidence="10"/>
<feature type="transmembrane region" description="Helical" evidence="8">
    <location>
        <begin position="240"/>
        <end position="261"/>
    </location>
</feature>
<keyword evidence="1" id="KW-1003">Cell membrane</keyword>
<keyword evidence="3 10" id="KW-0808">Transferase</keyword>
<dbReference type="GO" id="GO:0099621">
    <property type="term" value="F:undecaprenyl-phosphate 4-deoxy-4-formamido-L-arabinose transferase activity"/>
    <property type="evidence" value="ECO:0007669"/>
    <property type="project" value="UniProtKB-EC"/>
</dbReference>
<name>A0A518D896_9BACT</name>